<evidence type="ECO:0000259" key="3">
    <source>
        <dbReference type="Pfam" id="PF02470"/>
    </source>
</evidence>
<reference evidence="5" key="1">
    <citation type="submission" date="2022-06" db="EMBL/GenBank/DDBJ databases">
        <title>Complete genome sequence of Mycobacterium pseudoshottsii NJB1907-Z4.</title>
        <authorList>
            <person name="Komine T."/>
            <person name="Fukano H."/>
            <person name="Wada S."/>
        </authorList>
    </citation>
    <scope>NUCLEOTIDE SEQUENCE</scope>
    <source>
        <strain evidence="5">NJB1907-Z4</strain>
    </source>
</reference>
<dbReference type="GO" id="GO:0005576">
    <property type="term" value="C:extracellular region"/>
    <property type="evidence" value="ECO:0007669"/>
    <property type="project" value="TreeGrafter"/>
</dbReference>
<keyword evidence="2" id="KW-1133">Transmembrane helix</keyword>
<dbReference type="InterPro" id="IPR052336">
    <property type="entry name" value="MlaD_Phospholipid_Transporter"/>
</dbReference>
<evidence type="ECO:0000259" key="4">
    <source>
        <dbReference type="Pfam" id="PF11887"/>
    </source>
</evidence>
<keyword evidence="6" id="KW-1185">Reference proteome</keyword>
<name>A0A9N7QQ83_9MYCO</name>
<evidence type="ECO:0000256" key="1">
    <source>
        <dbReference type="SAM" id="MobiDB-lite"/>
    </source>
</evidence>
<feature type="compositionally biased region" description="Low complexity" evidence="1">
    <location>
        <begin position="15"/>
        <end position="24"/>
    </location>
</feature>
<evidence type="ECO:0000256" key="2">
    <source>
        <dbReference type="SAM" id="Phobius"/>
    </source>
</evidence>
<keyword evidence="2" id="KW-0812">Transmembrane</keyword>
<dbReference type="Pfam" id="PF11887">
    <property type="entry name" value="Mce4_CUP1"/>
    <property type="match status" value="1"/>
</dbReference>
<sequence>MSRNLGPNPMHRSETASAATPVAASPGRHFGVSSYARPLAGLATVLVIALIVAVAVGLFRGDFTQSVPVTVVSPRAGLVMNPDAKVKMRGVEVGKVAAIDVRSNGDAVLHLAMDPSQIRLIPSNVLVDIASTSVFGAKFVELVPPEQPSSESLQPHQVLEGKHVTVEVNTVFQQLTSLLSAIDPAKQDPSLPALSHDLAVLPVVSNAYADAAQDLVNTAENAIRISKSIVDEQQNLDAFLISSIGLADVGNDVVGGNRQALTDVLDLLVPTSDLLYEYRQALWCGISGSLVNLHAPPLPEPMIKVLVYLGFGAERYRYPSNLPKVAATGGPQCYDLPLVPFDKAPPFVVADVGANPMQYGNPQLLLNSDALKQLLYGPIDGPPRNTMQIGQPG</sequence>
<accession>A0A9N7QQ83</accession>
<dbReference type="PANTHER" id="PTHR33371:SF19">
    <property type="entry name" value="MCE-FAMILY PROTEIN MCE4A"/>
    <property type="match status" value="1"/>
</dbReference>
<dbReference type="Proteomes" id="UP001058626">
    <property type="component" value="Chromosome"/>
</dbReference>
<dbReference type="InterPro" id="IPR024516">
    <property type="entry name" value="Mce_C"/>
</dbReference>
<dbReference type="InterPro" id="IPR003399">
    <property type="entry name" value="Mce/MlaD"/>
</dbReference>
<keyword evidence="2" id="KW-0472">Membrane</keyword>
<protein>
    <submittedName>
        <fullName evidence="5">Virulence factor</fullName>
    </submittedName>
</protein>
<dbReference type="RefSeq" id="WP_020785989.1">
    <property type="nucleotide sequence ID" value="NZ_AP026367.1"/>
</dbReference>
<dbReference type="PANTHER" id="PTHR33371">
    <property type="entry name" value="INTERMEMBRANE PHOSPHOLIPID TRANSPORT SYSTEM BINDING PROTEIN MLAD-RELATED"/>
    <property type="match status" value="1"/>
</dbReference>
<gene>
    <name evidence="5" type="ORF">NJB1907Z4_C48200</name>
</gene>
<dbReference type="EMBL" id="AP026367">
    <property type="protein sequence ID" value="BDN84605.1"/>
    <property type="molecule type" value="Genomic_DNA"/>
</dbReference>
<feature type="transmembrane region" description="Helical" evidence="2">
    <location>
        <begin position="39"/>
        <end position="59"/>
    </location>
</feature>
<feature type="region of interest" description="Disordered" evidence="1">
    <location>
        <begin position="1"/>
        <end position="24"/>
    </location>
</feature>
<proteinExistence type="predicted"/>
<dbReference type="Pfam" id="PF02470">
    <property type="entry name" value="MlaD"/>
    <property type="match status" value="1"/>
</dbReference>
<dbReference type="GO" id="GO:0051701">
    <property type="term" value="P:biological process involved in interaction with host"/>
    <property type="evidence" value="ECO:0007669"/>
    <property type="project" value="TreeGrafter"/>
</dbReference>
<feature type="domain" description="Mammalian cell entry C-terminal" evidence="4">
    <location>
        <begin position="189"/>
        <end position="331"/>
    </location>
</feature>
<dbReference type="AlphaFoldDB" id="A0A9N7QQ83"/>
<feature type="domain" description="Mce/MlaD" evidence="3">
    <location>
        <begin position="66"/>
        <end position="145"/>
    </location>
</feature>
<evidence type="ECO:0000313" key="6">
    <source>
        <dbReference type="Proteomes" id="UP001058626"/>
    </source>
</evidence>
<organism evidence="5 6">
    <name type="scientific">Mycobacterium pseudoshottsii</name>
    <dbReference type="NCBI Taxonomy" id="265949"/>
    <lineage>
        <taxon>Bacteria</taxon>
        <taxon>Bacillati</taxon>
        <taxon>Actinomycetota</taxon>
        <taxon>Actinomycetes</taxon>
        <taxon>Mycobacteriales</taxon>
        <taxon>Mycobacteriaceae</taxon>
        <taxon>Mycobacterium</taxon>
        <taxon>Mycobacterium ulcerans group</taxon>
    </lineage>
</organism>
<evidence type="ECO:0000313" key="5">
    <source>
        <dbReference type="EMBL" id="BDN84605.1"/>
    </source>
</evidence>